<evidence type="ECO:0008006" key="5">
    <source>
        <dbReference type="Google" id="ProtNLM"/>
    </source>
</evidence>
<accession>A0ABZ3FE03</accession>
<keyword evidence="4" id="KW-1185">Reference proteome</keyword>
<dbReference type="Gene3D" id="3.40.50.300">
    <property type="entry name" value="P-loop containing nucleotide triphosphate hydrolases"/>
    <property type="match status" value="1"/>
</dbReference>
<dbReference type="EMBL" id="CP154622">
    <property type="protein sequence ID" value="XAM42048.1"/>
    <property type="molecule type" value="Genomic_DNA"/>
</dbReference>
<dbReference type="Proteomes" id="UP001477947">
    <property type="component" value="Chromosome"/>
</dbReference>
<evidence type="ECO:0000259" key="2">
    <source>
        <dbReference type="Pfam" id="PF20441"/>
    </source>
</evidence>
<dbReference type="InterPro" id="IPR027417">
    <property type="entry name" value="P-loop_NTPase"/>
</dbReference>
<evidence type="ECO:0000313" key="4">
    <source>
        <dbReference type="Proteomes" id="UP001477947"/>
    </source>
</evidence>
<name>A0ABZ3FE03_9FIRM</name>
<feature type="domain" description="Terminase large subunit-like endonuclease" evidence="2">
    <location>
        <begin position="302"/>
        <end position="591"/>
    </location>
</feature>
<sequence>MKKNRNSTENMATYKNVLNFKDDLEKHIYYSNNFEGKSIKDDLVEYCNRILDGRIIACKKHKWSCKRFLKDLKRAAKNAEDFPYFFEEDEAQKAISWIEEFKHTKGPLAGTKIQAHIFVKFIIGNIYGWINKNTGYRRFKRVYEQVGRKNAKSQTLAGIGTYELAPYGILGSEVYCLAPVSKQAKAVFKEAINMIKGNKFIKRKFHIRESTNEIFHKKSNSVMSLFTKDDLKNGDSYNPQLAVIDEYHLFDSSEAVDVMESGMGARYNPLIAIITTAGRKIFCPCKEEYDYCSKIINPHIPIYDDEYFVIIAEIDDKDDPFDFANLCKANPVVSTYDVGIKNLKEKLQIAKDRADKRIEYLTKQCNRWVNQKKKDPYMDMEKWAKCEIELTEGELIELVKGKKCIISLDRSDKIDLTSLGYEIDLGNDNILIMNHCFIPEDTLAAKMKSDKVPYDSWTREGYITSIPGAKILNDYITERIKDDLKKYQFELDSIAYDPWHCADIAEDLEDEGLLCIEIPQTYASLSEPCKDFRAKVYAKEVKHVKNPVLTYCMSCAIEDKDRKENLKLYKDKKGSERIDAAVTCIIGHVRFKNLDKNVNNHVLSEDWSL</sequence>
<gene>
    <name evidence="3" type="ORF">TPELB_23610</name>
</gene>
<dbReference type="InterPro" id="IPR005021">
    <property type="entry name" value="Terminase_largesu-like"/>
</dbReference>
<evidence type="ECO:0000313" key="3">
    <source>
        <dbReference type="EMBL" id="XAM42048.1"/>
    </source>
</evidence>
<feature type="domain" description="Terminase large subunit-like ATPase" evidence="1">
    <location>
        <begin position="118"/>
        <end position="292"/>
    </location>
</feature>
<dbReference type="InterPro" id="IPR046462">
    <property type="entry name" value="TerL_nuclease"/>
</dbReference>
<evidence type="ECO:0000259" key="1">
    <source>
        <dbReference type="Pfam" id="PF03354"/>
    </source>
</evidence>
<dbReference type="PANTHER" id="PTHR41287:SF1">
    <property type="entry name" value="PROTEIN YMFN"/>
    <property type="match status" value="1"/>
</dbReference>
<proteinExistence type="predicted"/>
<dbReference type="PANTHER" id="PTHR41287">
    <property type="match status" value="1"/>
</dbReference>
<dbReference type="InterPro" id="IPR046461">
    <property type="entry name" value="TerL_ATPase"/>
</dbReference>
<dbReference type="Pfam" id="PF03354">
    <property type="entry name" value="TerL_ATPase"/>
    <property type="match status" value="1"/>
</dbReference>
<dbReference type="Pfam" id="PF20441">
    <property type="entry name" value="TerL_nuclease"/>
    <property type="match status" value="1"/>
</dbReference>
<organism evidence="3 4">
    <name type="scientific">Terrisporobacter petrolearius</name>
    <dbReference type="NCBI Taxonomy" id="1460447"/>
    <lineage>
        <taxon>Bacteria</taxon>
        <taxon>Bacillati</taxon>
        <taxon>Bacillota</taxon>
        <taxon>Clostridia</taxon>
        <taxon>Peptostreptococcales</taxon>
        <taxon>Peptostreptococcaceae</taxon>
        <taxon>Terrisporobacter</taxon>
    </lineage>
</organism>
<reference evidence="3 4" key="1">
    <citation type="submission" date="2024-04" db="EMBL/GenBank/DDBJ databases">
        <title>Isolation and characterization of novel acetogenic strains of the genera Terrisporobacter and Acetoanaerobium.</title>
        <authorList>
            <person name="Boeer T."/>
            <person name="Schueler M.A."/>
            <person name="Lueschen A."/>
            <person name="Eysell L."/>
            <person name="Droege J."/>
            <person name="Heinemann M."/>
            <person name="Engelhardt L."/>
            <person name="Basen M."/>
            <person name="Daniel R."/>
        </authorList>
    </citation>
    <scope>NUCLEOTIDE SEQUENCE [LARGE SCALE GENOMIC DNA]</scope>
    <source>
        <strain evidence="3 4">ELB</strain>
    </source>
</reference>
<protein>
    <recommendedName>
        <fullName evidence="5">Phage terminase-like protein, large subunit, contains N-terminal HTH domain</fullName>
    </recommendedName>
</protein>
<dbReference type="RefSeq" id="WP_343337298.1">
    <property type="nucleotide sequence ID" value="NZ_CP154622.1"/>
</dbReference>